<name>A0ABP9A3B7_9FLAO</name>
<keyword evidence="10" id="KW-0732">Signal</keyword>
<keyword evidence="3 9" id="KW-0479">Metal-binding</keyword>
<comment type="cofactor">
    <cofactor evidence="9">
        <name>Zn(2+)</name>
        <dbReference type="ChEBI" id="CHEBI:29105"/>
    </cofactor>
    <text evidence="9">Binds 1 zinc ion per subunit.</text>
</comment>
<evidence type="ECO:0000256" key="8">
    <source>
        <dbReference type="ARBA" id="ARBA00023316"/>
    </source>
</evidence>
<dbReference type="PROSITE" id="PS51257">
    <property type="entry name" value="PROKAR_LIPOPROTEIN"/>
    <property type="match status" value="1"/>
</dbReference>
<dbReference type="PANTHER" id="PTHR43126:SF1">
    <property type="entry name" value="D-ALANYL-D-ALANINE DIPEPTIDASE"/>
    <property type="match status" value="1"/>
</dbReference>
<evidence type="ECO:0000256" key="3">
    <source>
        <dbReference type="ARBA" id="ARBA00022723"/>
    </source>
</evidence>
<evidence type="ECO:0000256" key="2">
    <source>
        <dbReference type="ARBA" id="ARBA00022670"/>
    </source>
</evidence>
<dbReference type="PANTHER" id="PTHR43126">
    <property type="entry name" value="D-ALANYL-D-ALANINE DIPEPTIDASE"/>
    <property type="match status" value="1"/>
</dbReference>
<dbReference type="InterPro" id="IPR000755">
    <property type="entry name" value="A_A_dipeptidase"/>
</dbReference>
<dbReference type="HAMAP" id="MF_01924">
    <property type="entry name" value="A_A_dipeptidase"/>
    <property type="match status" value="1"/>
</dbReference>
<comment type="function">
    <text evidence="9">Catalyzes hydrolysis of the D-alanyl-D-alanine dipeptide.</text>
</comment>
<dbReference type="RefSeq" id="WP_413614504.1">
    <property type="nucleotide sequence ID" value="NZ_BAABIP010000020.1"/>
</dbReference>
<evidence type="ECO:0000313" key="11">
    <source>
        <dbReference type="EMBL" id="GAA4773189.1"/>
    </source>
</evidence>
<evidence type="ECO:0000256" key="1">
    <source>
        <dbReference type="ARBA" id="ARBA00001362"/>
    </source>
</evidence>
<evidence type="ECO:0000256" key="10">
    <source>
        <dbReference type="SAM" id="SignalP"/>
    </source>
</evidence>
<feature type="active site" description="Proton donor/acceptor" evidence="9">
    <location>
        <position position="205"/>
    </location>
</feature>
<feature type="signal peptide" evidence="10">
    <location>
        <begin position="1"/>
        <end position="21"/>
    </location>
</feature>
<evidence type="ECO:0000256" key="4">
    <source>
        <dbReference type="ARBA" id="ARBA00022801"/>
    </source>
</evidence>
<feature type="binding site" evidence="9">
    <location>
        <position position="208"/>
    </location>
    <ligand>
        <name>Zn(2+)</name>
        <dbReference type="ChEBI" id="CHEBI:29105"/>
        <note>catalytic</note>
    </ligand>
</feature>
<dbReference type="EMBL" id="BAABIP010000020">
    <property type="protein sequence ID" value="GAA4773189.1"/>
    <property type="molecule type" value="Genomic_DNA"/>
</dbReference>
<dbReference type="Pfam" id="PF01427">
    <property type="entry name" value="Peptidase_M15"/>
    <property type="match status" value="1"/>
</dbReference>
<protein>
    <recommendedName>
        <fullName evidence="9">D-alanyl-D-alanine dipeptidase</fullName>
        <shortName evidence="9">D-Ala-D-Ala dipeptidase</shortName>
        <ecNumber evidence="9">3.4.13.22</ecNumber>
    </recommendedName>
</protein>
<dbReference type="CDD" id="cd14840">
    <property type="entry name" value="D-Ala-D-Ala_dipeptidase_Aad"/>
    <property type="match status" value="1"/>
</dbReference>
<gene>
    <name evidence="11" type="ORF">GCM10023230_24610</name>
</gene>
<evidence type="ECO:0000313" key="12">
    <source>
        <dbReference type="Proteomes" id="UP001500141"/>
    </source>
</evidence>
<dbReference type="InterPro" id="IPR009045">
    <property type="entry name" value="Zn_M74/Hedgehog-like"/>
</dbReference>
<proteinExistence type="inferred from homology"/>
<comment type="catalytic activity">
    <reaction evidence="1 9">
        <text>D-alanyl-D-alanine + H2O = 2 D-alanine</text>
        <dbReference type="Rhea" id="RHEA:20661"/>
        <dbReference type="ChEBI" id="CHEBI:15377"/>
        <dbReference type="ChEBI" id="CHEBI:57416"/>
        <dbReference type="ChEBI" id="CHEBI:57822"/>
        <dbReference type="EC" id="3.4.13.22"/>
    </reaction>
</comment>
<dbReference type="EC" id="3.4.13.22" evidence="9"/>
<keyword evidence="12" id="KW-1185">Reference proteome</keyword>
<evidence type="ECO:0000256" key="6">
    <source>
        <dbReference type="ARBA" id="ARBA00022997"/>
    </source>
</evidence>
<dbReference type="Proteomes" id="UP001500141">
    <property type="component" value="Unassembled WGS sequence"/>
</dbReference>
<accession>A0ABP9A3B7</accession>
<comment type="similarity">
    <text evidence="9">Belongs to the peptidase M15D family.</text>
</comment>
<feature type="binding site" evidence="9">
    <location>
        <position position="141"/>
    </location>
    <ligand>
        <name>Zn(2+)</name>
        <dbReference type="ChEBI" id="CHEBI:29105"/>
        <note>catalytic</note>
    </ligand>
</feature>
<keyword evidence="6 9" id="KW-0224">Dipeptidase</keyword>
<keyword evidence="5 9" id="KW-0862">Zinc</keyword>
<keyword evidence="8" id="KW-0961">Cell wall biogenesis/degradation</keyword>
<keyword evidence="2 9" id="KW-0645">Protease</keyword>
<evidence type="ECO:0000256" key="5">
    <source>
        <dbReference type="ARBA" id="ARBA00022833"/>
    </source>
</evidence>
<feature type="binding site" evidence="9">
    <location>
        <position position="148"/>
    </location>
    <ligand>
        <name>Zn(2+)</name>
        <dbReference type="ChEBI" id="CHEBI:29105"/>
        <note>catalytic</note>
    </ligand>
</feature>
<reference evidence="12" key="1">
    <citation type="journal article" date="2019" name="Int. J. Syst. Evol. Microbiol.">
        <title>The Global Catalogue of Microorganisms (GCM) 10K type strain sequencing project: providing services to taxonomists for standard genome sequencing and annotation.</title>
        <authorList>
            <consortium name="The Broad Institute Genomics Platform"/>
            <consortium name="The Broad Institute Genome Sequencing Center for Infectious Disease"/>
            <person name="Wu L."/>
            <person name="Ma J."/>
        </authorList>
    </citation>
    <scope>NUCLEOTIDE SEQUENCE [LARGE SCALE GENOMIC DNA]</scope>
    <source>
        <strain evidence="12">JCM 18198</strain>
    </source>
</reference>
<comment type="caution">
    <text evidence="11">The sequence shown here is derived from an EMBL/GenBank/DDBJ whole genome shotgun (WGS) entry which is preliminary data.</text>
</comment>
<sequence>MKLKRMLASIYIFTLFSCKTATNTNLIAESTFSKSNDISMLNKLVNDSVFVNLSDYSKDFILDMKYATDDNFLKSKVYDCGSCYLRSKTIKSLVEANKEFIKKGYKIKLFDCYRPLDVQKRMWEIVPNATYVANPKRGSIHNRGGAVDITLVDKNGKELDMGTKFDHFGPESSHFFSNLSSEVIKNRKMLKKIMLKYGFESFDSEWWHYNLTDAKKDKLSNFNWECD</sequence>
<feature type="site" description="Transition state stabilizer" evidence="9">
    <location>
        <position position="114"/>
    </location>
</feature>
<evidence type="ECO:0000256" key="9">
    <source>
        <dbReference type="HAMAP-Rule" id="MF_01924"/>
    </source>
</evidence>
<feature type="chain" id="PRO_5047007718" description="D-alanyl-D-alanine dipeptidase" evidence="10">
    <location>
        <begin position="22"/>
        <end position="227"/>
    </location>
</feature>
<dbReference type="Gene3D" id="3.30.1380.10">
    <property type="match status" value="1"/>
</dbReference>
<keyword evidence="7 9" id="KW-0482">Metalloprotease</keyword>
<dbReference type="SUPFAM" id="SSF55166">
    <property type="entry name" value="Hedgehog/DD-peptidase"/>
    <property type="match status" value="1"/>
</dbReference>
<keyword evidence="4 9" id="KW-0378">Hydrolase</keyword>
<organism evidence="11 12">
    <name type="scientific">Flavobacterium hankyongi</name>
    <dbReference type="NCBI Taxonomy" id="1176532"/>
    <lineage>
        <taxon>Bacteria</taxon>
        <taxon>Pseudomonadati</taxon>
        <taxon>Bacteroidota</taxon>
        <taxon>Flavobacteriia</taxon>
        <taxon>Flavobacteriales</taxon>
        <taxon>Flavobacteriaceae</taxon>
        <taxon>Flavobacterium</taxon>
    </lineage>
</organism>
<evidence type="ECO:0000256" key="7">
    <source>
        <dbReference type="ARBA" id="ARBA00023049"/>
    </source>
</evidence>